<feature type="site" description="Crucial to convey clamshell closure to channel opening" evidence="21">
    <location>
        <position position="790"/>
    </location>
</feature>
<feature type="compositionally biased region" description="Polar residues" evidence="25">
    <location>
        <begin position="1196"/>
        <end position="1208"/>
    </location>
</feature>
<keyword evidence="14" id="KW-0325">Glycoprotein</keyword>
<protein>
    <recommendedName>
        <fullName evidence="23">Glutamate receptor</fullName>
    </recommendedName>
</protein>
<evidence type="ECO:0000256" key="17">
    <source>
        <dbReference type="ARBA" id="ARBA00023303"/>
    </source>
</evidence>
<dbReference type="InterPro" id="IPR019594">
    <property type="entry name" value="Glu/Gly-bd"/>
</dbReference>
<dbReference type="InterPro" id="IPR028082">
    <property type="entry name" value="Peripla_BP_I"/>
</dbReference>
<dbReference type="OrthoDB" id="5984008at2759"/>
<dbReference type="Pfam" id="PF00060">
    <property type="entry name" value="Lig_chan"/>
    <property type="match status" value="1"/>
</dbReference>
<feature type="domain" description="Ionotropic glutamate receptor C-terminal" evidence="27">
    <location>
        <begin position="576"/>
        <end position="923"/>
    </location>
</feature>
<evidence type="ECO:0000256" key="3">
    <source>
        <dbReference type="ARBA" id="ARBA00022475"/>
    </source>
</evidence>
<organism evidence="29 30">
    <name type="scientific">Parambassis ranga</name>
    <name type="common">Indian glassy fish</name>
    <dbReference type="NCBI Taxonomy" id="210632"/>
    <lineage>
        <taxon>Eukaryota</taxon>
        <taxon>Metazoa</taxon>
        <taxon>Chordata</taxon>
        <taxon>Craniata</taxon>
        <taxon>Vertebrata</taxon>
        <taxon>Euteleostomi</taxon>
        <taxon>Actinopterygii</taxon>
        <taxon>Neopterygii</taxon>
        <taxon>Teleostei</taxon>
        <taxon>Neoteleostei</taxon>
        <taxon>Acanthomorphata</taxon>
        <taxon>Ovalentaria</taxon>
        <taxon>Ambassidae</taxon>
        <taxon>Parambassis</taxon>
    </lineage>
</organism>
<evidence type="ECO:0000256" key="19">
    <source>
        <dbReference type="ARBA" id="ARBA00036634"/>
    </source>
</evidence>
<dbReference type="GeneID" id="114427498"/>
<dbReference type="Proteomes" id="UP000515145">
    <property type="component" value="Chromosome 22"/>
</dbReference>
<comment type="function">
    <text evidence="23">Receptor for glutamate that functions as a ligand-gated ion channel in the central nervous system and plays an important role in excitatory synaptic transmission. L-glutamate acts as an excitatory neurotransmitter at many synapses in the central nervous system.</text>
</comment>
<dbReference type="FunFam" id="3.40.190.10:FF:000066">
    <property type="entry name" value="Glutamate receptor ionotropic, NMDA 3A"/>
    <property type="match status" value="1"/>
</dbReference>
<dbReference type="SUPFAM" id="SSF53822">
    <property type="entry name" value="Periplasmic binding protein-like I"/>
    <property type="match status" value="1"/>
</dbReference>
<keyword evidence="16 23" id="KW-1071">Ligand-gated ion channel</keyword>
<evidence type="ECO:0000256" key="13">
    <source>
        <dbReference type="ARBA" id="ARBA00023170"/>
    </source>
</evidence>
<comment type="subcellular location">
    <subcellularLocation>
        <location evidence="1">Cell membrane</location>
        <topology evidence="1">Multi-pass membrane protein</topology>
    </subcellularLocation>
    <subcellularLocation>
        <location evidence="23">Postsynaptic cell membrane</location>
        <topology evidence="23">Multi-pass membrane protein</topology>
    </subcellularLocation>
</comment>
<keyword evidence="4 23" id="KW-0812">Transmembrane</keyword>
<evidence type="ECO:0000256" key="8">
    <source>
        <dbReference type="ARBA" id="ARBA00022989"/>
    </source>
</evidence>
<comment type="similarity">
    <text evidence="23">Belongs to the glutamate-gated ion channel (TC 1.A.10.1) family.</text>
</comment>
<dbReference type="SUPFAM" id="SSF53850">
    <property type="entry name" value="Periplasmic binding protein-like II"/>
    <property type="match status" value="1"/>
</dbReference>
<evidence type="ECO:0000256" key="26">
    <source>
        <dbReference type="SAM" id="SignalP"/>
    </source>
</evidence>
<evidence type="ECO:0000256" key="24">
    <source>
        <dbReference type="SAM" id="Coils"/>
    </source>
</evidence>
<keyword evidence="24" id="KW-0175">Coiled coil</keyword>
<reference evidence="30" key="2">
    <citation type="submission" date="2025-08" db="UniProtKB">
        <authorList>
            <consortium name="RefSeq"/>
        </authorList>
    </citation>
    <scope>IDENTIFICATION</scope>
</reference>
<keyword evidence="5 26" id="KW-0732">Signal</keyword>
<feature type="disulfide bond" evidence="22">
    <location>
        <begin position="872"/>
        <end position="926"/>
    </location>
</feature>
<evidence type="ECO:0000256" key="16">
    <source>
        <dbReference type="ARBA" id="ARBA00023286"/>
    </source>
</evidence>
<feature type="transmembrane region" description="Helical" evidence="23">
    <location>
        <begin position="688"/>
        <end position="710"/>
    </location>
</feature>
<evidence type="ECO:0000256" key="10">
    <source>
        <dbReference type="ARBA" id="ARBA00023065"/>
    </source>
</evidence>
<keyword evidence="13 23" id="KW-0675">Receptor</keyword>
<feature type="binding site" evidence="20">
    <location>
        <position position="646"/>
    </location>
    <ligand>
        <name>L-glutamate</name>
        <dbReference type="ChEBI" id="CHEBI:29985"/>
    </ligand>
</feature>
<feature type="transmembrane region" description="Helical" evidence="23">
    <location>
        <begin position="947"/>
        <end position="969"/>
    </location>
</feature>
<dbReference type="RefSeq" id="XP_028251394.1">
    <property type="nucleotide sequence ID" value="XM_028395593.1"/>
</dbReference>
<feature type="region of interest" description="Disordered" evidence="25">
    <location>
        <begin position="1180"/>
        <end position="1291"/>
    </location>
</feature>
<feature type="signal peptide" evidence="26">
    <location>
        <begin position="1"/>
        <end position="42"/>
    </location>
</feature>
<dbReference type="FunFam" id="3.40.190.10:FF:000045">
    <property type="entry name" value="Putative glutamate receptor ionotropic NMDA 3A"/>
    <property type="match status" value="1"/>
</dbReference>
<comment type="catalytic activity">
    <reaction evidence="18">
        <text>Na(+)(in) = Na(+)(out)</text>
        <dbReference type="Rhea" id="RHEA:34963"/>
        <dbReference type="ChEBI" id="CHEBI:29101"/>
    </reaction>
</comment>
<feature type="site" description="Interaction with the cone snail toxin Con-ikot-ikot" evidence="21">
    <location>
        <position position="820"/>
    </location>
</feature>
<dbReference type="PANTHER" id="PTHR18966">
    <property type="entry name" value="IONOTROPIC GLUTAMATE RECEPTOR"/>
    <property type="match status" value="1"/>
</dbReference>
<dbReference type="InterPro" id="IPR001508">
    <property type="entry name" value="Iono_Glu_rcpt_met"/>
</dbReference>
<name>A0A6P7HRX1_9TELE</name>
<dbReference type="GO" id="GO:0038023">
    <property type="term" value="F:signaling receptor activity"/>
    <property type="evidence" value="ECO:0007669"/>
    <property type="project" value="InterPro"/>
</dbReference>
<feature type="coiled-coil region" evidence="24">
    <location>
        <begin position="1302"/>
        <end position="1329"/>
    </location>
</feature>
<evidence type="ECO:0000313" key="30">
    <source>
        <dbReference type="RefSeq" id="XP_028251394.1"/>
    </source>
</evidence>
<feature type="compositionally biased region" description="Low complexity" evidence="25">
    <location>
        <begin position="1219"/>
        <end position="1228"/>
    </location>
</feature>
<feature type="domain" description="Ionotropic glutamate receptor L-glutamate and glycine-binding" evidence="28">
    <location>
        <begin position="571"/>
        <end position="635"/>
    </location>
</feature>
<dbReference type="InterPro" id="IPR001320">
    <property type="entry name" value="Iontro_rcpt_C"/>
</dbReference>
<feature type="region of interest" description="Disordered" evidence="25">
    <location>
        <begin position="1024"/>
        <end position="1060"/>
    </location>
</feature>
<gene>
    <name evidence="30" type="primary">grin3ba</name>
</gene>
<feature type="compositionally biased region" description="Polar residues" evidence="25">
    <location>
        <begin position="1244"/>
        <end position="1253"/>
    </location>
</feature>
<dbReference type="Pfam" id="PF10613">
    <property type="entry name" value="Lig_chan-Glu_bd"/>
    <property type="match status" value="1"/>
</dbReference>
<accession>A0A6P7HRX1</accession>
<dbReference type="SMART" id="SM00079">
    <property type="entry name" value="PBPe"/>
    <property type="match status" value="1"/>
</dbReference>
<proteinExistence type="inferred from homology"/>
<evidence type="ECO:0000256" key="5">
    <source>
        <dbReference type="ARBA" id="ARBA00022729"/>
    </source>
</evidence>
<keyword evidence="29" id="KW-1185">Reference proteome</keyword>
<feature type="compositionally biased region" description="Basic and acidic residues" evidence="25">
    <location>
        <begin position="1180"/>
        <end position="1195"/>
    </location>
</feature>
<dbReference type="InParanoid" id="A0A6P7HRX1"/>
<dbReference type="SMART" id="SM00918">
    <property type="entry name" value="Lig_chan-Glu_bd"/>
    <property type="match status" value="1"/>
</dbReference>
<keyword evidence="15 23" id="KW-0628">Postsynaptic cell membrane</keyword>
<evidence type="ECO:0000256" key="12">
    <source>
        <dbReference type="ARBA" id="ARBA00023157"/>
    </source>
</evidence>
<feature type="binding site" evidence="20">
    <location>
        <position position="858"/>
    </location>
    <ligand>
        <name>L-glutamate</name>
        <dbReference type="ChEBI" id="CHEBI:29985"/>
    </ligand>
</feature>
<feature type="compositionally biased region" description="Pro residues" evidence="25">
    <location>
        <begin position="1030"/>
        <end position="1039"/>
    </location>
</feature>
<evidence type="ECO:0000256" key="25">
    <source>
        <dbReference type="SAM" id="MobiDB-lite"/>
    </source>
</evidence>
<dbReference type="GO" id="GO:0045211">
    <property type="term" value="C:postsynaptic membrane"/>
    <property type="evidence" value="ECO:0007669"/>
    <property type="project" value="UniProtKB-SubCell"/>
</dbReference>
<evidence type="ECO:0000256" key="15">
    <source>
        <dbReference type="ARBA" id="ARBA00023257"/>
    </source>
</evidence>
<dbReference type="InterPro" id="IPR015683">
    <property type="entry name" value="Ionotropic_Glu_rcpt"/>
</dbReference>
<evidence type="ECO:0000256" key="2">
    <source>
        <dbReference type="ARBA" id="ARBA00022448"/>
    </source>
</evidence>
<dbReference type="Gene3D" id="3.40.190.10">
    <property type="entry name" value="Periplasmic binding protein-like II"/>
    <property type="match status" value="2"/>
</dbReference>
<keyword evidence="7" id="KW-0460">Magnesium</keyword>
<evidence type="ECO:0000256" key="14">
    <source>
        <dbReference type="ARBA" id="ARBA00023180"/>
    </source>
</evidence>
<dbReference type="CDD" id="cd13720">
    <property type="entry name" value="PBP2_iGluR_NMDA_Nr3"/>
    <property type="match status" value="1"/>
</dbReference>
<feature type="transmembrane region" description="Helical" evidence="23">
    <location>
        <begin position="722"/>
        <end position="741"/>
    </location>
</feature>
<keyword evidence="17 23" id="KW-0407">Ion channel</keyword>
<feature type="compositionally biased region" description="Polar residues" evidence="25">
    <location>
        <begin position="1272"/>
        <end position="1282"/>
    </location>
</feature>
<feature type="compositionally biased region" description="Low complexity" evidence="25">
    <location>
        <begin position="1040"/>
        <end position="1054"/>
    </location>
</feature>
<evidence type="ECO:0000256" key="23">
    <source>
        <dbReference type="RuleBase" id="RU367118"/>
    </source>
</evidence>
<keyword evidence="12 22" id="KW-1015">Disulfide bond</keyword>
<evidence type="ECO:0000256" key="20">
    <source>
        <dbReference type="PIRSR" id="PIRSR601508-1"/>
    </source>
</evidence>
<comment type="catalytic activity">
    <reaction evidence="19">
        <text>Ca(2+)(in) = Ca(2+)(out)</text>
        <dbReference type="Rhea" id="RHEA:29671"/>
        <dbReference type="ChEBI" id="CHEBI:29108"/>
    </reaction>
</comment>
<evidence type="ECO:0000256" key="6">
    <source>
        <dbReference type="ARBA" id="ARBA00022837"/>
    </source>
</evidence>
<evidence type="ECO:0000313" key="29">
    <source>
        <dbReference type="Proteomes" id="UP000515145"/>
    </source>
</evidence>
<sequence>MVSLSGLWTYCLAPGRTHLLSLYVRPFLLLLLLTAFTSPESCFPHSQHCHILTRIGHTVRLGALLPTRQPARIQNALNRALASLRHQSGPVDSSTTTSSQPPPLLPYNLSLEMVARSPAGGDPESLFRSACQDLVVRGVSAVLAFPRSREELIQVEFISSFLEIPFVSILEDTEPLVTKNRFHLQMSARVPPSTLGSLLLAVLQGGEGGRDRGHRGEGSWGGAAVICPGWDEGGDGLLSHLQRHSGFTWHLWDIINMTHITGGRDRRGEASEERREDQMEEEALKIISARFLRSPSPISSVLLLGSDPECLSSVLRAAQRLAPSLPALQWIMGYPLSPDSLHTLGGPLGLLAYGEVGRKPISFYIRDALQLIGRAITAATMVSPELALIQNMVNCYDKPTQHDVPSSGQYLARFLSNTSFSGATGLIQVDASVSRILSSQLFHVWSLKRGALGQPAWVTVGQWTRGRLELEGGILGLVGGFGSSQGQGLGAGVRGGDGQGDHNVGGRWRPGLSVEGHRLRVVTLVEHPFVFTREVDEDGQCPAGQLCLDPRTNRSDILQSLFNQLHNPNATMAEWEGIELPEDLRKCCYGYCIDLLEKLAEDMDFTFDLYIVGDGKYGALSGAGRWTGLVGDLLSGTADMAVTSFSINSARSRVIDFTSPFYSTSLGILVRSRDTAAPIGAFMWPLHWSMWVGIFVTLHLTALFLTLYEWNSPFGMTPHGRNRLRVFSYSSALNLCYAILFGRTVATKTPKCWTGRFLMNLWAIFCLLVLSSYTANLAAVMVGEKTFEQVSGIHDDKLHHPSLGFRFGTVRESSAEDYVKKSFPEMHEYMRRFNQPTTPEGVHMLKTDPPLLDAFIMDKALLDFEVSIDAECKLLTVGKPFAIEGYGIGLPQGSPLTRNVSEFVSRYKSDGFMDMLHDKWYKVVPCGKRVFAVTETLQMGIQHFSGLFVLLCMGVGGALLTLAGEHTFYHLVIPRLRRSHTLQYWLHTSQKIHRALHTTYEDVGKELAGLDQNPSSCISENCTLHRKQHQPPPPSPPTSLPASTAGDTSSSSPSHEPKEKRVHFDLETLHSYRLRTHTASVRGRPGMVGRPGLGLGGFGLGSFTSPPQMSLHANGGPVSTLVSTGLVLSPLGSSAAQTSLWEGELQELQGKIEMFRTQLREALARRAEIQSSLERERSGLVRRNTSLDREGDRQRMQTINTDRSSSTLPKLPERDRTSQLQTLNNQQTARPNQSAGPGTVEAGRSSQLNTVNSLDRGRANQLRPVNPLTGDRTVQSRTSTSLERSRVNQHGAGNITVQSRNTSSLDRQKANLSRTLNTLERTKANLSSVSSGT</sequence>
<keyword evidence="11 23" id="KW-0472">Membrane</keyword>
<keyword evidence="3 23" id="KW-1003">Cell membrane</keyword>
<evidence type="ECO:0000256" key="7">
    <source>
        <dbReference type="ARBA" id="ARBA00022842"/>
    </source>
</evidence>
<keyword evidence="9 23" id="KW-0770">Synapse</keyword>
<evidence type="ECO:0000259" key="27">
    <source>
        <dbReference type="SMART" id="SM00079"/>
    </source>
</evidence>
<evidence type="ECO:0000256" key="22">
    <source>
        <dbReference type="PIRSR" id="PIRSR601508-3"/>
    </source>
</evidence>
<evidence type="ECO:0000259" key="28">
    <source>
        <dbReference type="SMART" id="SM00918"/>
    </source>
</evidence>
<evidence type="ECO:0000256" key="4">
    <source>
        <dbReference type="ARBA" id="ARBA00022692"/>
    </source>
</evidence>
<keyword evidence="2 23" id="KW-0813">Transport</keyword>
<evidence type="ECO:0000256" key="21">
    <source>
        <dbReference type="PIRSR" id="PIRSR601508-2"/>
    </source>
</evidence>
<feature type="transmembrane region" description="Helical" evidence="23">
    <location>
        <begin position="761"/>
        <end position="782"/>
    </location>
</feature>
<evidence type="ECO:0000256" key="18">
    <source>
        <dbReference type="ARBA" id="ARBA00036239"/>
    </source>
</evidence>
<evidence type="ECO:0000256" key="11">
    <source>
        <dbReference type="ARBA" id="ARBA00023136"/>
    </source>
</evidence>
<feature type="chain" id="PRO_5028071690" description="Glutamate receptor" evidence="26">
    <location>
        <begin position="43"/>
        <end position="1333"/>
    </location>
</feature>
<keyword evidence="6" id="KW-0106">Calcium</keyword>
<dbReference type="PRINTS" id="PR00177">
    <property type="entry name" value="NMDARECEPTOR"/>
</dbReference>
<dbReference type="GO" id="GO:0015276">
    <property type="term" value="F:ligand-gated monoatomic ion channel activity"/>
    <property type="evidence" value="ECO:0007669"/>
    <property type="project" value="InterPro"/>
</dbReference>
<keyword evidence="10 23" id="KW-0406">Ion transport</keyword>
<evidence type="ECO:0000256" key="9">
    <source>
        <dbReference type="ARBA" id="ARBA00023018"/>
    </source>
</evidence>
<keyword evidence="8 23" id="KW-1133">Transmembrane helix</keyword>
<feature type="binding site" evidence="20">
    <location>
        <position position="651"/>
    </location>
    <ligand>
        <name>L-glutamate</name>
        <dbReference type="ChEBI" id="CHEBI:29985"/>
    </ligand>
</feature>
<feature type="binding site" evidence="20">
    <location>
        <position position="814"/>
    </location>
    <ligand>
        <name>L-glutamate</name>
        <dbReference type="ChEBI" id="CHEBI:29985"/>
    </ligand>
</feature>
<reference evidence="29" key="1">
    <citation type="submission" date="2024-06" db="UniProtKB">
        <authorList>
            <consortium name="RefSeq"/>
        </authorList>
    </citation>
    <scope>NUCLEOTIDE SEQUENCE [LARGE SCALE GENOMIC DNA]</scope>
</reference>
<evidence type="ECO:0000256" key="1">
    <source>
        <dbReference type="ARBA" id="ARBA00004651"/>
    </source>
</evidence>
<dbReference type="CTD" id="566411"/>